<dbReference type="SUPFAM" id="SSF52540">
    <property type="entry name" value="P-loop containing nucleoside triphosphate hydrolases"/>
    <property type="match status" value="1"/>
</dbReference>
<proteinExistence type="predicted"/>
<evidence type="ECO:0000313" key="2">
    <source>
        <dbReference type="Proteomes" id="UP001153954"/>
    </source>
</evidence>
<keyword evidence="2" id="KW-1185">Reference proteome</keyword>
<dbReference type="AlphaFoldDB" id="A0AAU9VAG7"/>
<reference evidence="1" key="1">
    <citation type="submission" date="2022-03" db="EMBL/GenBank/DDBJ databases">
        <authorList>
            <person name="Tunstrom K."/>
        </authorList>
    </citation>
    <scope>NUCLEOTIDE SEQUENCE</scope>
</reference>
<dbReference type="InterPro" id="IPR027417">
    <property type="entry name" value="P-loop_NTPase"/>
</dbReference>
<sequence>MQISPKSLKMATMTINKSQGQTLKFAGIDLREHCFSHGQFYVACSRVSSPNSLIVLAPNDRLIKNIVYKEVL</sequence>
<dbReference type="Proteomes" id="UP001153954">
    <property type="component" value="Unassembled WGS sequence"/>
</dbReference>
<protein>
    <recommendedName>
        <fullName evidence="3">Helicase</fullName>
    </recommendedName>
</protein>
<dbReference type="EMBL" id="CAKOGL010000031">
    <property type="protein sequence ID" value="CAH2108267.1"/>
    <property type="molecule type" value="Genomic_DNA"/>
</dbReference>
<accession>A0AAU9VAG7</accession>
<organism evidence="1 2">
    <name type="scientific">Euphydryas editha</name>
    <name type="common">Edith's checkerspot</name>
    <dbReference type="NCBI Taxonomy" id="104508"/>
    <lineage>
        <taxon>Eukaryota</taxon>
        <taxon>Metazoa</taxon>
        <taxon>Ecdysozoa</taxon>
        <taxon>Arthropoda</taxon>
        <taxon>Hexapoda</taxon>
        <taxon>Insecta</taxon>
        <taxon>Pterygota</taxon>
        <taxon>Neoptera</taxon>
        <taxon>Endopterygota</taxon>
        <taxon>Lepidoptera</taxon>
        <taxon>Glossata</taxon>
        <taxon>Ditrysia</taxon>
        <taxon>Papilionoidea</taxon>
        <taxon>Nymphalidae</taxon>
        <taxon>Nymphalinae</taxon>
        <taxon>Euphydryas</taxon>
    </lineage>
</organism>
<evidence type="ECO:0000313" key="1">
    <source>
        <dbReference type="EMBL" id="CAH2108267.1"/>
    </source>
</evidence>
<gene>
    <name evidence="1" type="ORF">EEDITHA_LOCUS22219</name>
</gene>
<comment type="caution">
    <text evidence="1">The sequence shown here is derived from an EMBL/GenBank/DDBJ whole genome shotgun (WGS) entry which is preliminary data.</text>
</comment>
<evidence type="ECO:0008006" key="3">
    <source>
        <dbReference type="Google" id="ProtNLM"/>
    </source>
</evidence>
<name>A0AAU9VAG7_EUPED</name>